<dbReference type="Gene3D" id="2.170.16.10">
    <property type="entry name" value="Hedgehog/Intein (Hint) domain"/>
    <property type="match status" value="1"/>
</dbReference>
<reference evidence="2 3" key="1">
    <citation type="journal article" date="2020" name="Int. J. Syst. Evol. Microbiol.">
        <title>Novel acetic acid bacteria from cider fermentations: Acetobacter conturbans sp. nov. and Acetobacter fallax sp. nov.</title>
        <authorList>
            <person name="Sombolestani A.S."/>
            <person name="Cleenwerck I."/>
            <person name="Cnockaert M."/>
            <person name="Borremans W."/>
            <person name="Wieme A.D."/>
            <person name="De Vuyst L."/>
            <person name="Vandamme P."/>
        </authorList>
    </citation>
    <scope>NUCLEOTIDE SEQUENCE [LARGE SCALE GENOMIC DNA]</scope>
    <source>
        <strain evidence="2 3">LMG 30640</strain>
    </source>
</reference>
<evidence type="ECO:0000259" key="1">
    <source>
        <dbReference type="Pfam" id="PF13403"/>
    </source>
</evidence>
<accession>A0ABX0JQ94</accession>
<dbReference type="Proteomes" id="UP000635278">
    <property type="component" value="Unassembled WGS sequence"/>
</dbReference>
<dbReference type="RefSeq" id="WP_173583348.1">
    <property type="nucleotide sequence ID" value="NZ_WOTB01000011.1"/>
</dbReference>
<dbReference type="InterPro" id="IPR036844">
    <property type="entry name" value="Hint_dom_sf"/>
</dbReference>
<organism evidence="2 3">
    <name type="scientific">Acetobacter musti</name>
    <dbReference type="NCBI Taxonomy" id="864732"/>
    <lineage>
        <taxon>Bacteria</taxon>
        <taxon>Pseudomonadati</taxon>
        <taxon>Pseudomonadota</taxon>
        <taxon>Alphaproteobacteria</taxon>
        <taxon>Acetobacterales</taxon>
        <taxon>Acetobacteraceae</taxon>
        <taxon>Acetobacter</taxon>
    </lineage>
</organism>
<sequence length="593" mass="62302">MLDSTNTSSALAASSTKTSTTSTSIYSSGSGTEADPYVLKSNAGTVTLQSGEYYVIPAGVTIGTAVTSEYNSSGSTGGIVVNGAHLDIKTGASVAGQINMAGTGSTLVLENTTGKWSYEANQAGEDLSAGGNDYYTYPSLQNATITNFGTGAGICAQDIPSGYANTMGIAGTYTTSSTLIIRYYHDTATNPGLINTNPSPGNPSGGNESGYIGIPVTVSKGYTGCQFYVDGKNSCQIDGCFLPGTHILTRDGEKLVETLSEGDEIAVLVDGETAYRPLLWLGRSHADVASLGFDEDAYPVRIRRDAFGAGAPHRDLLVTSEHCIYVDGRFIPVRMLVNGRSIVTERAITSYDFYHVELEEHAVIVSEGLSSESYLDTGNRGTFENSVIRSMRPHFAGGITIAGGRSWQDDAAAPLTTDRETVEPVWKRLADRAEELGLAADPATAAAQVVTEPDLRLVTEGGREIRPVRHVDNTYCFMVPASVDTVRIASHASRPSEVTGPFCDDRRALGVLVGDISVTNGRERQVLTAHKSDAAIDGWHSCEAGAGRWTAGNALLSLGTASGGLFARMVEIEVLAAGPYLVRNAGAAGAQVA</sequence>
<proteinExistence type="predicted"/>
<dbReference type="EMBL" id="WOTB01000011">
    <property type="protein sequence ID" value="NHN84957.1"/>
    <property type="molecule type" value="Genomic_DNA"/>
</dbReference>
<dbReference type="Pfam" id="PF13403">
    <property type="entry name" value="Hint_2"/>
    <property type="match status" value="1"/>
</dbReference>
<keyword evidence="3" id="KW-1185">Reference proteome</keyword>
<dbReference type="SUPFAM" id="SSF51294">
    <property type="entry name" value="Hedgehog/intein (Hint) domain"/>
    <property type="match status" value="1"/>
</dbReference>
<protein>
    <recommendedName>
        <fullName evidence="1">Hedgehog/Intein (Hint) domain-containing protein</fullName>
    </recommendedName>
</protein>
<gene>
    <name evidence="2" type="ORF">GOB93_09925</name>
</gene>
<feature type="domain" description="Hedgehog/Intein (Hint)" evidence="1">
    <location>
        <begin position="240"/>
        <end position="377"/>
    </location>
</feature>
<evidence type="ECO:0000313" key="3">
    <source>
        <dbReference type="Proteomes" id="UP000635278"/>
    </source>
</evidence>
<comment type="caution">
    <text evidence="2">The sequence shown here is derived from an EMBL/GenBank/DDBJ whole genome shotgun (WGS) entry which is preliminary data.</text>
</comment>
<name>A0ABX0JQ94_9PROT</name>
<evidence type="ECO:0000313" key="2">
    <source>
        <dbReference type="EMBL" id="NHN84957.1"/>
    </source>
</evidence>
<dbReference type="InterPro" id="IPR028992">
    <property type="entry name" value="Hedgehog/Intein_dom"/>
</dbReference>